<dbReference type="EMBL" id="JATAAI010000008">
    <property type="protein sequence ID" value="KAK1743984.1"/>
    <property type="molecule type" value="Genomic_DNA"/>
</dbReference>
<comment type="caution">
    <text evidence="1">The sequence shown here is derived from an EMBL/GenBank/DDBJ whole genome shotgun (WGS) entry which is preliminary data.</text>
</comment>
<dbReference type="AlphaFoldDB" id="A0AAD9DF89"/>
<dbReference type="Proteomes" id="UP001224775">
    <property type="component" value="Unassembled WGS sequence"/>
</dbReference>
<name>A0AAD9DF89_9STRA</name>
<gene>
    <name evidence="1" type="ORF">QTG54_005581</name>
</gene>
<reference evidence="1" key="1">
    <citation type="submission" date="2023-06" db="EMBL/GenBank/DDBJ databases">
        <title>Survivors Of The Sea: Transcriptome response of Skeletonema marinoi to long-term dormancy.</title>
        <authorList>
            <person name="Pinder M.I.M."/>
            <person name="Kourtchenko O."/>
            <person name="Robertson E.K."/>
            <person name="Larsson T."/>
            <person name="Maumus F."/>
            <person name="Osuna-Cruz C.M."/>
            <person name="Vancaester E."/>
            <person name="Stenow R."/>
            <person name="Vandepoele K."/>
            <person name="Ploug H."/>
            <person name="Bruchert V."/>
            <person name="Godhe A."/>
            <person name="Topel M."/>
        </authorList>
    </citation>
    <scope>NUCLEOTIDE SEQUENCE</scope>
    <source>
        <strain evidence="1">R05AC</strain>
    </source>
</reference>
<evidence type="ECO:0000313" key="1">
    <source>
        <dbReference type="EMBL" id="KAK1743984.1"/>
    </source>
</evidence>
<sequence length="221" mass="24418">MDATIKSSKGERALGMGQKSNYVAVKYGRTKLKGVCIRHGAQIKLCNSEGCTKHVIDKDVVEYALDMGQRSSDAVVKNATTMSSKEECVLNKKCRSSYEGAKDAQIAGGVCKRHGPANSQTLLYISKSAQTKQVKWGGVLGRGIGQMMQYRRMKRSLEACDESTAFESDLQLKPYPISMLLELTAEKRRRKECFRKGDVLSQEIVACLGGGMIFWDRSSSK</sequence>
<organism evidence="1 2">
    <name type="scientific">Skeletonema marinoi</name>
    <dbReference type="NCBI Taxonomy" id="267567"/>
    <lineage>
        <taxon>Eukaryota</taxon>
        <taxon>Sar</taxon>
        <taxon>Stramenopiles</taxon>
        <taxon>Ochrophyta</taxon>
        <taxon>Bacillariophyta</taxon>
        <taxon>Coscinodiscophyceae</taxon>
        <taxon>Thalassiosirophycidae</taxon>
        <taxon>Thalassiosirales</taxon>
        <taxon>Skeletonemataceae</taxon>
        <taxon>Skeletonema</taxon>
        <taxon>Skeletonema marinoi-dohrnii complex</taxon>
    </lineage>
</organism>
<proteinExistence type="predicted"/>
<accession>A0AAD9DF89</accession>
<protein>
    <submittedName>
        <fullName evidence="1">Uncharacterized protein</fullName>
    </submittedName>
</protein>
<keyword evidence="2" id="KW-1185">Reference proteome</keyword>
<evidence type="ECO:0000313" key="2">
    <source>
        <dbReference type="Proteomes" id="UP001224775"/>
    </source>
</evidence>